<name>A0A5C6XMN2_9DELT</name>
<dbReference type="RefSeq" id="WP_146980541.1">
    <property type="nucleotide sequence ID" value="NZ_VOSM01000002.1"/>
</dbReference>
<dbReference type="OrthoDB" id="5526515at2"/>
<evidence type="ECO:0000313" key="1">
    <source>
        <dbReference type="EMBL" id="TXD38604.1"/>
    </source>
</evidence>
<organism evidence="1 2">
    <name type="scientific">Lujinxingia vulgaris</name>
    <dbReference type="NCBI Taxonomy" id="2600176"/>
    <lineage>
        <taxon>Bacteria</taxon>
        <taxon>Deltaproteobacteria</taxon>
        <taxon>Bradymonadales</taxon>
        <taxon>Lujinxingiaceae</taxon>
        <taxon>Lujinxingia</taxon>
    </lineage>
</organism>
<accession>A0A5C6XMN2</accession>
<keyword evidence="2" id="KW-1185">Reference proteome</keyword>
<sequence length="433" mass="47977">MADATLEHELTILLEARERLPALAERLSAGTLKLSPPRCDQLSGWYASLREDPGWPIIEAALQTPAAWPRAWELAEEAGFSSRTSHHNALIFSEIFFDALQRDDLSLAGHAWNAAMKAWVKADTGWLATYLQRCMPDASEEAILATRREALSQPFAALMQRLRRALNLDNLSVAPDRRGLRFGAHALACCDAIFDNPTSELAEGGAELARNLRQTLASELTEALHAHMQSLNLTEVSAAQITAPLEGVEQRVRLLSALPGCDLAALRAGLNALWELRRLQRDDVIEALELILPALKPIAERLATLSLDEHIEAAGPLADYYTFESEVAFALNTREDLLRRALKTCEGHRNASRMLSYLLLERANRDLLKLTATPELGAAIGPVRRRVSDALQRAAAAIEEARALHPANELLADYERDLHEERTRFNLRGAPHE</sequence>
<reference evidence="1 2" key="1">
    <citation type="submission" date="2019-08" db="EMBL/GenBank/DDBJ databases">
        <title>Bradymonadales sp. TMQ4.</title>
        <authorList>
            <person name="Liang Q."/>
        </authorList>
    </citation>
    <scope>NUCLEOTIDE SEQUENCE [LARGE SCALE GENOMIC DNA]</scope>
    <source>
        <strain evidence="1 2">TMQ4</strain>
    </source>
</reference>
<comment type="caution">
    <text evidence="1">The sequence shown here is derived from an EMBL/GenBank/DDBJ whole genome shotgun (WGS) entry which is preliminary data.</text>
</comment>
<dbReference type="Proteomes" id="UP000321412">
    <property type="component" value="Unassembled WGS sequence"/>
</dbReference>
<proteinExistence type="predicted"/>
<evidence type="ECO:0000313" key="2">
    <source>
        <dbReference type="Proteomes" id="UP000321412"/>
    </source>
</evidence>
<dbReference type="AlphaFoldDB" id="A0A5C6XMN2"/>
<protein>
    <submittedName>
        <fullName evidence="1">Uncharacterized protein</fullName>
    </submittedName>
</protein>
<dbReference type="EMBL" id="VOSM01000002">
    <property type="protein sequence ID" value="TXD38604.1"/>
    <property type="molecule type" value="Genomic_DNA"/>
</dbReference>
<gene>
    <name evidence="1" type="ORF">FRC98_06900</name>
</gene>